<comment type="caution">
    <text evidence="1">The sequence shown here is derived from an EMBL/GenBank/DDBJ whole genome shotgun (WGS) entry which is preliminary data.</text>
</comment>
<evidence type="ECO:0000313" key="2">
    <source>
        <dbReference type="Proteomes" id="UP001500596"/>
    </source>
</evidence>
<dbReference type="Proteomes" id="UP001500596">
    <property type="component" value="Unassembled WGS sequence"/>
</dbReference>
<sequence length="72" mass="7629">MTGADIADATWARVDDGFYVGSLEGAFLGCIDTLPDGRFAAMDAHTQPIRTCADLPEAMRTVLEAAAQGERP</sequence>
<accession>A0ABN2HB49</accession>
<reference evidence="1 2" key="1">
    <citation type="journal article" date="2019" name="Int. J. Syst. Evol. Microbiol.">
        <title>The Global Catalogue of Microorganisms (GCM) 10K type strain sequencing project: providing services to taxonomists for standard genome sequencing and annotation.</title>
        <authorList>
            <consortium name="The Broad Institute Genomics Platform"/>
            <consortium name="The Broad Institute Genome Sequencing Center for Infectious Disease"/>
            <person name="Wu L."/>
            <person name="Ma J."/>
        </authorList>
    </citation>
    <scope>NUCLEOTIDE SEQUENCE [LARGE SCALE GENOMIC DNA]</scope>
    <source>
        <strain evidence="1 2">JCM 15575</strain>
    </source>
</reference>
<dbReference type="EMBL" id="BAAAPK010000001">
    <property type="protein sequence ID" value="GAA1684584.1"/>
    <property type="molecule type" value="Genomic_DNA"/>
</dbReference>
<evidence type="ECO:0000313" key="1">
    <source>
        <dbReference type="EMBL" id="GAA1684584.1"/>
    </source>
</evidence>
<organism evidence="1 2">
    <name type="scientific">Microbacterium lacus</name>
    <dbReference type="NCBI Taxonomy" id="415217"/>
    <lineage>
        <taxon>Bacteria</taxon>
        <taxon>Bacillati</taxon>
        <taxon>Actinomycetota</taxon>
        <taxon>Actinomycetes</taxon>
        <taxon>Micrococcales</taxon>
        <taxon>Microbacteriaceae</taxon>
        <taxon>Microbacterium</taxon>
    </lineage>
</organism>
<gene>
    <name evidence="1" type="ORF">GCM10009807_30480</name>
</gene>
<keyword evidence="2" id="KW-1185">Reference proteome</keyword>
<proteinExistence type="predicted"/>
<protein>
    <submittedName>
        <fullName evidence="1">Uncharacterized protein</fullName>
    </submittedName>
</protein>
<dbReference type="RefSeq" id="WP_344055737.1">
    <property type="nucleotide sequence ID" value="NZ_BAAAPK010000001.1"/>
</dbReference>
<name>A0ABN2HB49_9MICO</name>